<accession>A0A5N6BXC1</accession>
<gene>
    <name evidence="3" type="ORF">FH610_013450</name>
</gene>
<keyword evidence="1" id="KW-0812">Transmembrane</keyword>
<proteinExistence type="predicted"/>
<dbReference type="RefSeq" id="WP_139574679.1">
    <property type="nucleotide sequence ID" value="NZ_VDMA02000006.1"/>
</dbReference>
<name>A0A5N6BXC1_9ACTN</name>
<feature type="domain" description="FtsX extracellular" evidence="2">
    <location>
        <begin position="66"/>
        <end position="152"/>
    </location>
</feature>
<feature type="transmembrane region" description="Helical" evidence="1">
    <location>
        <begin position="14"/>
        <end position="33"/>
    </location>
</feature>
<reference evidence="3 4" key="1">
    <citation type="submission" date="2019-10" db="EMBL/GenBank/DDBJ databases">
        <title>Nonomuraea sp. nov., isolated from Phyllanthus amarus.</title>
        <authorList>
            <person name="Klykleung N."/>
            <person name="Tanasupawat S."/>
        </authorList>
    </citation>
    <scope>NUCLEOTIDE SEQUENCE [LARGE SCALE GENOMIC DNA]</scope>
    <source>
        <strain evidence="3 4">CR1-09</strain>
    </source>
</reference>
<feature type="domain" description="FtsX extracellular" evidence="2">
    <location>
        <begin position="185"/>
        <end position="255"/>
    </location>
</feature>
<keyword evidence="1" id="KW-1133">Transmembrane helix</keyword>
<dbReference type="InterPro" id="IPR040690">
    <property type="entry name" value="FtsX_ECD"/>
</dbReference>
<evidence type="ECO:0000256" key="1">
    <source>
        <dbReference type="SAM" id="Phobius"/>
    </source>
</evidence>
<organism evidence="3 4">
    <name type="scientific">Microbispora catharanthi</name>
    <dbReference type="NCBI Taxonomy" id="1712871"/>
    <lineage>
        <taxon>Bacteria</taxon>
        <taxon>Bacillati</taxon>
        <taxon>Actinomycetota</taxon>
        <taxon>Actinomycetes</taxon>
        <taxon>Streptosporangiales</taxon>
        <taxon>Streptosporangiaceae</taxon>
        <taxon>Microbispora</taxon>
    </lineage>
</organism>
<dbReference type="EMBL" id="VDMA02000006">
    <property type="protein sequence ID" value="KAB8184913.1"/>
    <property type="molecule type" value="Genomic_DNA"/>
</dbReference>
<keyword evidence="4" id="KW-1185">Reference proteome</keyword>
<dbReference type="Pfam" id="PF18075">
    <property type="entry name" value="FtsX_ECD"/>
    <property type="match status" value="2"/>
</dbReference>
<evidence type="ECO:0000259" key="2">
    <source>
        <dbReference type="Pfam" id="PF18075"/>
    </source>
</evidence>
<comment type="caution">
    <text evidence="3">The sequence shown here is derived from an EMBL/GenBank/DDBJ whole genome shotgun (WGS) entry which is preliminary data.</text>
</comment>
<sequence>MSDGTEPRSSRSRLLWIAGPLVVAVLIAAAWGLPRLLAGPAGPPQGPLPPPPGPWPTTGTFQVGFDSATEAQKKAVVAALEARSDVREVRYRSAEQDWKEYQESGKVTWIRDGGPAFSREDMSDTVLGVLLDRSKSDELSRVIEALPGVDAVYSQGDGFWYGKAHVTLRLCLRKPIEGTGCREPLTTAQQDAVVEAIRGTPEVEAFYFEDPEHATKDLRSRTDSDFTAEVSYYHLKLKDPDDVQTVIDRFRGMKGLWQARPVERCLLC</sequence>
<dbReference type="Proteomes" id="UP000313066">
    <property type="component" value="Unassembled WGS sequence"/>
</dbReference>
<evidence type="ECO:0000313" key="4">
    <source>
        <dbReference type="Proteomes" id="UP000313066"/>
    </source>
</evidence>
<evidence type="ECO:0000313" key="3">
    <source>
        <dbReference type="EMBL" id="KAB8184913.1"/>
    </source>
</evidence>
<dbReference type="Gene3D" id="3.30.70.3040">
    <property type="match status" value="2"/>
</dbReference>
<keyword evidence="1" id="KW-0472">Membrane</keyword>
<dbReference type="AlphaFoldDB" id="A0A5N6BXC1"/>
<protein>
    <recommendedName>
        <fullName evidence="2">FtsX extracellular domain-containing protein</fullName>
    </recommendedName>
</protein>